<dbReference type="InterPro" id="IPR027640">
    <property type="entry name" value="Kinesin-like_fam"/>
</dbReference>
<dbReference type="PANTHER" id="PTHR24115:SF9">
    <property type="entry name" value="KINESIN HEAVY CHAIN"/>
    <property type="match status" value="1"/>
</dbReference>
<gene>
    <name evidence="3" type="ORF">PPRIM_AZ9-3.1.T1440123</name>
</gene>
<dbReference type="GO" id="GO:0016887">
    <property type="term" value="F:ATP hydrolysis activity"/>
    <property type="evidence" value="ECO:0007669"/>
    <property type="project" value="TreeGrafter"/>
</dbReference>
<organism evidence="3 4">
    <name type="scientific">Paramecium primaurelia</name>
    <dbReference type="NCBI Taxonomy" id="5886"/>
    <lineage>
        <taxon>Eukaryota</taxon>
        <taxon>Sar</taxon>
        <taxon>Alveolata</taxon>
        <taxon>Ciliophora</taxon>
        <taxon>Intramacronucleata</taxon>
        <taxon>Oligohymenophorea</taxon>
        <taxon>Peniculida</taxon>
        <taxon>Parameciidae</taxon>
        <taxon>Paramecium</taxon>
    </lineage>
</organism>
<protein>
    <recommendedName>
        <fullName evidence="2">Kinesin motor domain-containing protein</fullName>
    </recommendedName>
</protein>
<evidence type="ECO:0000259" key="2">
    <source>
        <dbReference type="SMART" id="SM00129"/>
    </source>
</evidence>
<accession>A0A8S1Q5P3</accession>
<dbReference type="InterPro" id="IPR001752">
    <property type="entry name" value="Kinesin_motor_dom"/>
</dbReference>
<proteinExistence type="predicted"/>
<feature type="coiled-coil region" evidence="1">
    <location>
        <begin position="1032"/>
        <end position="1084"/>
    </location>
</feature>
<dbReference type="Pfam" id="PF00225">
    <property type="entry name" value="Kinesin"/>
    <property type="match status" value="2"/>
</dbReference>
<reference evidence="3" key="1">
    <citation type="submission" date="2021-01" db="EMBL/GenBank/DDBJ databases">
        <authorList>
            <consortium name="Genoscope - CEA"/>
            <person name="William W."/>
        </authorList>
    </citation>
    <scope>NUCLEOTIDE SEQUENCE</scope>
</reference>
<comment type="caution">
    <text evidence="3">The sequence shown here is derived from an EMBL/GenBank/DDBJ whole genome shotgun (WGS) entry which is preliminary data.</text>
</comment>
<dbReference type="EMBL" id="CAJJDM010000148">
    <property type="protein sequence ID" value="CAD8110567.1"/>
    <property type="molecule type" value="Genomic_DNA"/>
</dbReference>
<dbReference type="GO" id="GO:0008574">
    <property type="term" value="F:plus-end-directed microtubule motor activity"/>
    <property type="evidence" value="ECO:0007669"/>
    <property type="project" value="TreeGrafter"/>
</dbReference>
<evidence type="ECO:0000313" key="4">
    <source>
        <dbReference type="Proteomes" id="UP000688137"/>
    </source>
</evidence>
<sequence>MFNKDYLSKLLYFQRLKNITSEKDYEPILQSFIQQAKLHYLPKDRFVFKYKLKIDYFLILLKGRCLKLIPKSHDQLTQEIKELEFKFPGIQRIPQNFYLNPNTKTLSFKGKENYPKENLVILQDQLNQLNIQSFQMLSLMAHLIEGHVVRFQSGLIINEDDALIESITKNAQCTIITLDNCEFLQLQVQQYMEIIETSKRRKNEKIEYLMCRAFQDGIKYPDFKRVLQELINSSERIKLCNHQNLYSFEMQSHYVYLILKGEFYVSYSSHNNNFEVQCCGSDTQYDRFRKTLRHDQKQVKQLIRYPIQINESTFELLKQTNKHSNREYILLKLGPGQLLGEEDFNHDCFNNVYHSFNCQCVSAKGSVLAIKKVDIYRICVVNDWFAKLFHKRCEMKRKWLQERFENHLNKDIQNEIMKKTIQPEKTQRVDDSLFLRLKFLDEEATKHKSTKIQKSQISPERDLTTRCNQRKLALKKLIEHNRKSNPNNDPNCIGMIQYLIKLDRHKQMLLQHSIRLALGSQMNKQRNSSQHTQQIQNITLTNIFLSIRKKQFNDQQCYQLQKMNYQIFLRIRNYEYVNPIFKVEECQITLKTPGSKETEKFIFDNIFQDVTTDDIIKEIGFNQLNKVILVYGQTGSGKSYTLFGDIDNPGIMPLIIKKLLSDKHKLTINYKKIGLDYISNYVTDDMTKINIFDMETVWEYQATFSKQKRKEHLIVTLVIDQKEQIKFVDLAGPERQTKELQEPQKYQEAIWATQQFQVLTKCLNAFSKGKIQSLEDSKLTQQLKFDISTQITLIGTIYPTNSNYDETLSTLQFIDRTRNAITLPRKESVKTLEITKTQSQEKQIKLLEYENKDLKEQIQRLQQEQKNKLKAIKDILCIEFDLDNLTSLSFKEIQQYKKQQEALIANQNLQIQLNDQQSYINQLKLEITQLKQDIKEKQDKWQFQLVEQKYKNFKINEQFVTQKTQMSEMMRQMQQDKESCIKNLIENSNHLLDEKTNKLFQLPITANLKQLDNNKLQDIKKQIKIEMEQDLMKQLNQMKLDNENNLQQLKQMYDIMLKEKNNEIDQFIQQSKIYREKKKNLIKEMKEEMLQMYEILNRQQLLIDKIENGMYSNGNKILTIPRKDKPIQPVQSQFKHLYHFLERKKSFEIQNKKSSSAEKSFLLTPINRVERSQTTFQEKPIIVDCNDVELFNINEMDINKLKSFIIKLKEMLKKEQNENKIKQEKFKQELAELKKDKEDMQIKYNVESKKYNQQRVTIESQNRLLTKLRPTSSLLRKQS</sequence>
<keyword evidence="4" id="KW-1185">Reference proteome</keyword>
<feature type="coiled-coil region" evidence="1">
    <location>
        <begin position="906"/>
        <end position="940"/>
    </location>
</feature>
<dbReference type="GO" id="GO:0005871">
    <property type="term" value="C:kinesin complex"/>
    <property type="evidence" value="ECO:0007669"/>
    <property type="project" value="TreeGrafter"/>
</dbReference>
<dbReference type="GO" id="GO:0007018">
    <property type="term" value="P:microtubule-based movement"/>
    <property type="evidence" value="ECO:0007669"/>
    <property type="project" value="InterPro"/>
</dbReference>
<evidence type="ECO:0000256" key="1">
    <source>
        <dbReference type="SAM" id="Coils"/>
    </source>
</evidence>
<feature type="domain" description="Kinesin motor" evidence="2">
    <location>
        <begin position="562"/>
        <end position="827"/>
    </location>
</feature>
<name>A0A8S1Q5P3_PARPR</name>
<feature type="coiled-coil region" evidence="1">
    <location>
        <begin position="837"/>
        <end position="875"/>
    </location>
</feature>
<evidence type="ECO:0000313" key="3">
    <source>
        <dbReference type="EMBL" id="CAD8110567.1"/>
    </source>
</evidence>
<dbReference type="GO" id="GO:0030705">
    <property type="term" value="P:cytoskeleton-dependent intracellular transport"/>
    <property type="evidence" value="ECO:0007669"/>
    <property type="project" value="TreeGrafter"/>
</dbReference>
<keyword evidence="1" id="KW-0175">Coiled coil</keyword>
<dbReference type="SMART" id="SM00129">
    <property type="entry name" value="KISc"/>
    <property type="match status" value="1"/>
</dbReference>
<dbReference type="GO" id="GO:0005524">
    <property type="term" value="F:ATP binding"/>
    <property type="evidence" value="ECO:0007669"/>
    <property type="project" value="InterPro"/>
</dbReference>
<dbReference type="PANTHER" id="PTHR24115">
    <property type="entry name" value="KINESIN-RELATED"/>
    <property type="match status" value="1"/>
</dbReference>
<feature type="coiled-coil region" evidence="1">
    <location>
        <begin position="1198"/>
        <end position="1250"/>
    </location>
</feature>
<dbReference type="AlphaFoldDB" id="A0A8S1Q5P3"/>
<dbReference type="GO" id="GO:0005874">
    <property type="term" value="C:microtubule"/>
    <property type="evidence" value="ECO:0007669"/>
    <property type="project" value="TreeGrafter"/>
</dbReference>
<dbReference type="Proteomes" id="UP000688137">
    <property type="component" value="Unassembled WGS sequence"/>
</dbReference>
<dbReference type="GO" id="GO:0008017">
    <property type="term" value="F:microtubule binding"/>
    <property type="evidence" value="ECO:0007669"/>
    <property type="project" value="InterPro"/>
</dbReference>
<dbReference type="OMA" id="IRNYEYV"/>